<feature type="chain" id="PRO_5045580772" evidence="1">
    <location>
        <begin position="26"/>
        <end position="152"/>
    </location>
</feature>
<dbReference type="RefSeq" id="WP_075697171.1">
    <property type="nucleotide sequence ID" value="NZ_CP074126.1"/>
</dbReference>
<feature type="signal peptide" evidence="1">
    <location>
        <begin position="1"/>
        <end position="25"/>
    </location>
</feature>
<evidence type="ECO:0000256" key="1">
    <source>
        <dbReference type="SAM" id="SignalP"/>
    </source>
</evidence>
<accession>A0ABX8AGB3</accession>
<name>A0ABX8AGB3_9HYPH</name>
<evidence type="ECO:0000313" key="3">
    <source>
        <dbReference type="Proteomes" id="UP000680706"/>
    </source>
</evidence>
<organism evidence="2 3">
    <name type="scientific">Pseudovibrio brasiliensis</name>
    <dbReference type="NCBI Taxonomy" id="1898042"/>
    <lineage>
        <taxon>Bacteria</taxon>
        <taxon>Pseudomonadati</taxon>
        <taxon>Pseudomonadota</taxon>
        <taxon>Alphaproteobacteria</taxon>
        <taxon>Hyphomicrobiales</taxon>
        <taxon>Stappiaceae</taxon>
        <taxon>Pseudovibrio</taxon>
    </lineage>
</organism>
<dbReference type="Proteomes" id="UP000680706">
    <property type="component" value="Chromosome"/>
</dbReference>
<keyword evidence="3" id="KW-1185">Reference proteome</keyword>
<sequence>MKTLFCTAIAFTALAITGTSALAVAQRLGPGDKEITFSNLSMTDGTPDDGTCAKRYGEGFTTRNHPDSTNDALKRGTDKGHDIVVISIGGSVSAGIFSIENEYEIIFPNDETKTPVDVELAATGLVGSQEASGVFSDGTCRGTLHIKVLNEP</sequence>
<proteinExistence type="predicted"/>
<protein>
    <submittedName>
        <fullName evidence="2">Uncharacterized protein</fullName>
    </submittedName>
</protein>
<reference evidence="2 3" key="1">
    <citation type="journal article" date="2021" name="Angew. Chem. Int. Ed. Engl.">
        <title>A novel family of nonribosomal peptides modulate collective behavior in Pseudovibrio bacteria isolated from marine sponges.</title>
        <authorList>
            <person name="Ioca L.P."/>
            <person name="Dai Y."/>
            <person name="Kunakom S."/>
            <person name="Diaz-Espinosa J."/>
            <person name="Krunic A."/>
            <person name="Crnkovic C.M."/>
            <person name="Orjala J."/>
            <person name="Sanchez L.M."/>
            <person name="Ferreira A.G."/>
            <person name="Berlinck R.G.S."/>
            <person name="Eustaquio A.S."/>
        </authorList>
    </citation>
    <scope>NUCLEOTIDE SEQUENCE [LARGE SCALE GENOMIC DNA]</scope>
    <source>
        <strain evidence="2 3">Ab134</strain>
    </source>
</reference>
<keyword evidence="1" id="KW-0732">Signal</keyword>
<gene>
    <name evidence="2" type="ORF">KGB56_11780</name>
</gene>
<evidence type="ECO:0000313" key="2">
    <source>
        <dbReference type="EMBL" id="QUS54108.1"/>
    </source>
</evidence>
<dbReference type="EMBL" id="CP074126">
    <property type="protein sequence ID" value="QUS54108.1"/>
    <property type="molecule type" value="Genomic_DNA"/>
</dbReference>